<evidence type="ECO:0000259" key="8">
    <source>
        <dbReference type="SMART" id="SM00642"/>
    </source>
</evidence>
<gene>
    <name evidence="9" type="ORF">EDB95_2375</name>
</gene>
<evidence type="ECO:0000256" key="3">
    <source>
        <dbReference type="ARBA" id="ARBA00009000"/>
    </source>
</evidence>
<organism evidence="9 10">
    <name type="scientific">Dinghuibacter silviterrae</name>
    <dbReference type="NCBI Taxonomy" id="1539049"/>
    <lineage>
        <taxon>Bacteria</taxon>
        <taxon>Pseudomonadati</taxon>
        <taxon>Bacteroidota</taxon>
        <taxon>Chitinophagia</taxon>
        <taxon>Chitinophagales</taxon>
        <taxon>Chitinophagaceae</taxon>
        <taxon>Dinghuibacter</taxon>
    </lineage>
</organism>
<accession>A0A4R8DVV0</accession>
<dbReference type="SUPFAM" id="SSF51445">
    <property type="entry name" value="(Trans)glycosidases"/>
    <property type="match status" value="1"/>
</dbReference>
<keyword evidence="10" id="KW-1185">Reference proteome</keyword>
<dbReference type="GO" id="GO:0043169">
    <property type="term" value="F:cation binding"/>
    <property type="evidence" value="ECO:0007669"/>
    <property type="project" value="InterPro"/>
</dbReference>
<evidence type="ECO:0000313" key="10">
    <source>
        <dbReference type="Proteomes" id="UP000294498"/>
    </source>
</evidence>
<dbReference type="SUPFAM" id="SSF51011">
    <property type="entry name" value="Glycosyl hydrolase domain"/>
    <property type="match status" value="1"/>
</dbReference>
<comment type="caution">
    <text evidence="9">The sequence shown here is derived from an EMBL/GenBank/DDBJ whole genome shotgun (WGS) entry which is preliminary data.</text>
</comment>
<evidence type="ECO:0000256" key="5">
    <source>
        <dbReference type="ARBA" id="ARBA00022679"/>
    </source>
</evidence>
<keyword evidence="5" id="KW-0808">Transferase</keyword>
<dbReference type="RefSeq" id="WP_211352088.1">
    <property type="nucleotide sequence ID" value="NZ_SODV01000001.1"/>
</dbReference>
<comment type="similarity">
    <text evidence="3">Belongs to the glycosyl hydrolase 13 family. GlgB subfamily.</text>
</comment>
<feature type="active site" description="Nucleophile" evidence="7">
    <location>
        <position position="284"/>
    </location>
</feature>
<dbReference type="Gene3D" id="2.60.40.1180">
    <property type="entry name" value="Golgi alpha-mannosidase II"/>
    <property type="match status" value="1"/>
</dbReference>
<proteinExistence type="inferred from homology"/>
<dbReference type="GO" id="GO:0004553">
    <property type="term" value="F:hydrolase activity, hydrolyzing O-glycosyl compounds"/>
    <property type="evidence" value="ECO:0007669"/>
    <property type="project" value="InterPro"/>
</dbReference>
<dbReference type="EC" id="2.4.1.18" evidence="4"/>
<dbReference type="InterPro" id="IPR006047">
    <property type="entry name" value="GH13_cat_dom"/>
</dbReference>
<dbReference type="PIRSF" id="PIRSF000463">
    <property type="entry name" value="GlgB"/>
    <property type="match status" value="1"/>
</dbReference>
<evidence type="ECO:0000256" key="2">
    <source>
        <dbReference type="ARBA" id="ARBA00002953"/>
    </source>
</evidence>
<dbReference type="GO" id="GO:0003844">
    <property type="term" value="F:1,4-alpha-glucan branching enzyme activity"/>
    <property type="evidence" value="ECO:0007669"/>
    <property type="project" value="UniProtKB-EC"/>
</dbReference>
<dbReference type="AlphaFoldDB" id="A0A4R8DVV0"/>
<dbReference type="Pfam" id="PF02922">
    <property type="entry name" value="CBM_48"/>
    <property type="match status" value="1"/>
</dbReference>
<evidence type="ECO:0000256" key="7">
    <source>
        <dbReference type="PIRSR" id="PIRSR000463-1"/>
    </source>
</evidence>
<feature type="active site" description="Proton donor" evidence="7">
    <location>
        <position position="329"/>
    </location>
</feature>
<dbReference type="Gene3D" id="2.60.40.10">
    <property type="entry name" value="Immunoglobulins"/>
    <property type="match status" value="1"/>
</dbReference>
<name>A0A4R8DVV0_9BACT</name>
<dbReference type="InterPro" id="IPR013780">
    <property type="entry name" value="Glyco_hydro_b"/>
</dbReference>
<dbReference type="Pfam" id="PF00128">
    <property type="entry name" value="Alpha-amylase"/>
    <property type="match status" value="2"/>
</dbReference>
<dbReference type="GO" id="GO:0005978">
    <property type="term" value="P:glycogen biosynthetic process"/>
    <property type="evidence" value="ECO:0007669"/>
    <property type="project" value="InterPro"/>
</dbReference>
<evidence type="ECO:0000313" key="9">
    <source>
        <dbReference type="EMBL" id="TDX01341.1"/>
    </source>
</evidence>
<sequence>MNTTPSSRPGMGSLPFDGGTTFRIWLPFATQVSVSGTFNDWGRIPLASEGNGYWSADVTIAHPGDRYKYVIEGPLIQGEVWRTDPYCKSVANTEDANGAIVADTFDWGADVFQMPPWNELVIYELHVASFNVSDTAPCDFSTIIARLDYLRDLGVNAIEILPVQGFFGAYSLGYNPAFPFDIESNYGTPDDFKHFIRQAHAKGMAIILDIVLNHFGPDDLDCSMRRPDGWYENGMDGVYFYNDWRGRTAFGPRPDYGRPEVRSFLRDSAWMWLNEYHVDGLRFDSTVNIRNVYGNNNDPAHDLPDGWSLLSWINSDVDQHMPWKITIAEDLQDNSWITKKTGEGGAGFDSQWDSYFYWKIIDAVTAVADGDRDMNAVGAALAHSLGADACNRLIYINNHDQCAAINHALRLPDRIWAGHADSWVVRKRYLLAAAVLCTTPGIPMIFQGDEFLSWGSWDPHVDLDWSQLDRFPGIHAAFRDLFRLRRNHGTRTAGLTGQYVNVFHVNNTDKLIAYHRWASGGPGDDVVVVANFANRSYDSYTLPLPGAGEWTVRFNSDSAYYSPDFANHGSTATTGIGAGAVTGGLAIGPYSVLVLSQ</sequence>
<dbReference type="SMART" id="SM00642">
    <property type="entry name" value="Aamy"/>
    <property type="match status" value="1"/>
</dbReference>
<dbReference type="Gene3D" id="3.20.20.80">
    <property type="entry name" value="Glycosidases"/>
    <property type="match status" value="1"/>
</dbReference>
<evidence type="ECO:0000256" key="6">
    <source>
        <dbReference type="ARBA" id="ARBA00023277"/>
    </source>
</evidence>
<keyword evidence="6" id="KW-0119">Carbohydrate metabolism</keyword>
<feature type="domain" description="Glycosyl hydrolase family 13 catalytic" evidence="8">
    <location>
        <begin position="124"/>
        <end position="483"/>
    </location>
</feature>
<dbReference type="Proteomes" id="UP000294498">
    <property type="component" value="Unassembled WGS sequence"/>
</dbReference>
<dbReference type="InterPro" id="IPR004193">
    <property type="entry name" value="Glyco_hydro_13_N"/>
</dbReference>
<comment type="function">
    <text evidence="2">Catalyzes the formation of the alpha-1,6-glucosidic linkages in glycogen by scission of a 1,4-alpha-linked oligosaccharide from growing alpha-1,4-glucan chains and the subsequent attachment of the oligosaccharide to the alpha-1,6 position.</text>
</comment>
<comment type="catalytic activity">
    <reaction evidence="1">
        <text>Transfers a segment of a (1-&gt;4)-alpha-D-glucan chain to a primary hydroxy group in a similar glucan chain.</text>
        <dbReference type="EC" id="2.4.1.18"/>
    </reaction>
</comment>
<protein>
    <recommendedName>
        <fullName evidence="4">1,4-alpha-glucan branching enzyme</fullName>
        <ecNumber evidence="4">2.4.1.18</ecNumber>
    </recommendedName>
</protein>
<dbReference type="PANTHER" id="PTHR43651:SF11">
    <property type="entry name" value="MALTO-OLIGOSYLTREHALOSE TREHALOHYDROLASE"/>
    <property type="match status" value="1"/>
</dbReference>
<evidence type="ECO:0000256" key="4">
    <source>
        <dbReference type="ARBA" id="ARBA00012541"/>
    </source>
</evidence>
<dbReference type="InterPro" id="IPR006048">
    <property type="entry name" value="A-amylase/branching_C"/>
</dbReference>
<evidence type="ECO:0000256" key="1">
    <source>
        <dbReference type="ARBA" id="ARBA00000826"/>
    </source>
</evidence>
<dbReference type="InterPro" id="IPR017853">
    <property type="entry name" value="GH"/>
</dbReference>
<dbReference type="EMBL" id="SODV01000001">
    <property type="protein sequence ID" value="TDX01341.1"/>
    <property type="molecule type" value="Genomic_DNA"/>
</dbReference>
<reference evidence="9 10" key="1">
    <citation type="submission" date="2019-03" db="EMBL/GenBank/DDBJ databases">
        <title>Genomic Encyclopedia of Type Strains, Phase IV (KMG-IV): sequencing the most valuable type-strain genomes for metagenomic binning, comparative biology and taxonomic classification.</title>
        <authorList>
            <person name="Goeker M."/>
        </authorList>
    </citation>
    <scope>NUCLEOTIDE SEQUENCE [LARGE SCALE GENOMIC DNA]</scope>
    <source>
        <strain evidence="9 10">DSM 100059</strain>
    </source>
</reference>
<dbReference type="Pfam" id="PF02806">
    <property type="entry name" value="Alpha-amylase_C"/>
    <property type="match status" value="1"/>
</dbReference>
<dbReference type="CDD" id="cd11325">
    <property type="entry name" value="AmyAc_GTHase"/>
    <property type="match status" value="1"/>
</dbReference>
<dbReference type="SUPFAM" id="SSF81296">
    <property type="entry name" value="E set domains"/>
    <property type="match status" value="1"/>
</dbReference>
<dbReference type="InterPro" id="IPR037439">
    <property type="entry name" value="Branching_enzy"/>
</dbReference>
<dbReference type="PANTHER" id="PTHR43651">
    <property type="entry name" value="1,4-ALPHA-GLUCAN-BRANCHING ENZYME"/>
    <property type="match status" value="1"/>
</dbReference>
<dbReference type="InterPro" id="IPR013783">
    <property type="entry name" value="Ig-like_fold"/>
</dbReference>
<dbReference type="InterPro" id="IPR014756">
    <property type="entry name" value="Ig_E-set"/>
</dbReference>